<comment type="caution">
    <text evidence="2">The sequence shown here is derived from an EMBL/GenBank/DDBJ whole genome shotgun (WGS) entry which is preliminary data.</text>
</comment>
<gene>
    <name evidence="2" type="ORF">DS843_00265</name>
</gene>
<proteinExistence type="predicted"/>
<feature type="domain" description="Phage tail collar" evidence="1">
    <location>
        <begin position="10"/>
        <end position="64"/>
    </location>
</feature>
<dbReference type="Proteomes" id="UP000480854">
    <property type="component" value="Unassembled WGS sequence"/>
</dbReference>
<dbReference type="InterPro" id="IPR037053">
    <property type="entry name" value="Phage_tail_collar_dom_sf"/>
</dbReference>
<dbReference type="RefSeq" id="WP_149466900.1">
    <property type="nucleotide sequence ID" value="NZ_QOKW01000001.1"/>
</dbReference>
<dbReference type="InterPro" id="IPR011083">
    <property type="entry name" value="Phage_tail_collar_dom"/>
</dbReference>
<evidence type="ECO:0000259" key="1">
    <source>
        <dbReference type="Pfam" id="PF07484"/>
    </source>
</evidence>
<dbReference type="Pfam" id="PF07484">
    <property type="entry name" value="Collar"/>
    <property type="match status" value="1"/>
</dbReference>
<protein>
    <submittedName>
        <fullName evidence="2">Tail fiber protein</fullName>
    </submittedName>
</protein>
<organism evidence="2 3">
    <name type="scientific">Roseomonas genomospecies 6</name>
    <dbReference type="NCBI Taxonomy" id="214106"/>
    <lineage>
        <taxon>Bacteria</taxon>
        <taxon>Pseudomonadati</taxon>
        <taxon>Pseudomonadota</taxon>
        <taxon>Alphaproteobacteria</taxon>
        <taxon>Acetobacterales</taxon>
        <taxon>Roseomonadaceae</taxon>
        <taxon>Roseomonas</taxon>
    </lineage>
</organism>
<dbReference type="AlphaFoldDB" id="A0A9W7NNI9"/>
<evidence type="ECO:0000313" key="3">
    <source>
        <dbReference type="Proteomes" id="UP000480854"/>
    </source>
</evidence>
<name>A0A9W7NNI9_9PROT</name>
<keyword evidence="3" id="KW-1185">Reference proteome</keyword>
<dbReference type="OrthoDB" id="7284755at2"/>
<dbReference type="EMBL" id="QOKW01000001">
    <property type="protein sequence ID" value="KAA0683918.1"/>
    <property type="molecule type" value="Genomic_DNA"/>
</dbReference>
<dbReference type="SUPFAM" id="SSF88874">
    <property type="entry name" value="Receptor-binding domain of short tail fibre protein gp12"/>
    <property type="match status" value="1"/>
</dbReference>
<reference evidence="2 3" key="1">
    <citation type="submission" date="2018-07" db="EMBL/GenBank/DDBJ databases">
        <title>Genome sequence of Azospirillum sp. ATCC 49961.</title>
        <authorList>
            <person name="Sant'Anna F.H."/>
            <person name="Baldani J.I."/>
            <person name="Zilli J.E."/>
            <person name="Reis V.M."/>
            <person name="Hartmann A."/>
            <person name="Cruz L."/>
            <person name="de Souza E.M."/>
            <person name="de Oliveira Pedrosa F."/>
            <person name="Passaglia L.M.P."/>
        </authorList>
    </citation>
    <scope>NUCLEOTIDE SEQUENCE [LARGE SCALE GENOMIC DNA]</scope>
    <source>
        <strain evidence="2 3">ATCC 49961</strain>
    </source>
</reference>
<dbReference type="Gene3D" id="3.90.1340.10">
    <property type="entry name" value="Phage tail collar domain"/>
    <property type="match status" value="1"/>
</dbReference>
<sequence length="85" mass="9694">MEPIIVEYLGAIKLFAFNYAPIGWLPCDGRSVSLYEHQALFVALGSKPEDDKYRSFKIPDLRGTEPVKGMGYFICVNGYYPVRDR</sequence>
<evidence type="ECO:0000313" key="2">
    <source>
        <dbReference type="EMBL" id="KAA0683918.1"/>
    </source>
</evidence>
<accession>A0A9W7NNI9</accession>